<dbReference type="InterPro" id="IPR036291">
    <property type="entry name" value="NAD(P)-bd_dom_sf"/>
</dbReference>
<evidence type="ECO:0000256" key="1">
    <source>
        <dbReference type="ARBA" id="ARBA00023002"/>
    </source>
</evidence>
<keyword evidence="1" id="KW-0560">Oxidoreductase</keyword>
<evidence type="ECO:0000313" key="3">
    <source>
        <dbReference type="Proteomes" id="UP000193218"/>
    </source>
</evidence>
<protein>
    <recommendedName>
        <fullName evidence="4">NAD(P)-binding protein</fullName>
    </recommendedName>
</protein>
<dbReference type="STRING" id="4999.A0A1Y1URI0"/>
<dbReference type="OrthoDB" id="542013at2759"/>
<dbReference type="Pfam" id="PF00106">
    <property type="entry name" value="adh_short"/>
    <property type="match status" value="1"/>
</dbReference>
<dbReference type="PANTHER" id="PTHR43157:SF31">
    <property type="entry name" value="PHOSPHATIDYLINOSITOL-GLYCAN BIOSYNTHESIS CLASS F PROTEIN"/>
    <property type="match status" value="1"/>
</dbReference>
<name>A0A1Y1URI0_9TREE</name>
<sequence>MSAPPLTFYVEQFTSVPVPPTGALLEGKNVIITGANTGLGFETALAFAKMSPRKLIMTARNMKAGAEALDMVLKGAPGAKVDVWELDLASYASIKSFAARVEKELGTVDLLMNNAGVNLGAVKEAQMTEDGHELGLQTNTFAPILITLSLLDCLRKSTSPRVVFTTSEVHAWTDGKGIAKTAKEGNVIKGLDAISPVAGFPRYMETKLLLQMSVRNLIQALPDITIIAVNPGLCKTSFGRHFGRSWTSPSHWGTMLWMTVIARTGEAGARNLIHAAVGDFESVEYFTCAEPAASPSTFMPKATGLAVIKQYWGELLEEMEKARPGCTKSLQSLYP</sequence>
<dbReference type="Proteomes" id="UP000193218">
    <property type="component" value="Unassembled WGS sequence"/>
</dbReference>
<dbReference type="GeneID" id="33555827"/>
<dbReference type="AlphaFoldDB" id="A0A1Y1URI0"/>
<dbReference type="PRINTS" id="PR00081">
    <property type="entry name" value="GDHRDH"/>
</dbReference>
<evidence type="ECO:0000313" key="2">
    <source>
        <dbReference type="EMBL" id="ORX40650.1"/>
    </source>
</evidence>
<dbReference type="InParanoid" id="A0A1Y1URI0"/>
<dbReference type="Gene3D" id="3.40.50.720">
    <property type="entry name" value="NAD(P)-binding Rossmann-like Domain"/>
    <property type="match status" value="1"/>
</dbReference>
<dbReference type="EMBL" id="NBSH01000001">
    <property type="protein sequence ID" value="ORX40650.1"/>
    <property type="molecule type" value="Genomic_DNA"/>
</dbReference>
<dbReference type="InterPro" id="IPR002347">
    <property type="entry name" value="SDR_fam"/>
</dbReference>
<dbReference type="PANTHER" id="PTHR43157">
    <property type="entry name" value="PHOSPHATIDYLINOSITOL-GLYCAN BIOSYNTHESIS CLASS F PROTEIN-RELATED"/>
    <property type="match status" value="1"/>
</dbReference>
<dbReference type="SUPFAM" id="SSF51735">
    <property type="entry name" value="NAD(P)-binding Rossmann-fold domains"/>
    <property type="match status" value="1"/>
</dbReference>
<evidence type="ECO:0008006" key="4">
    <source>
        <dbReference type="Google" id="ProtNLM"/>
    </source>
</evidence>
<dbReference type="RefSeq" id="XP_021874329.1">
    <property type="nucleotide sequence ID" value="XM_022014019.1"/>
</dbReference>
<reference evidence="2 3" key="1">
    <citation type="submission" date="2017-03" db="EMBL/GenBank/DDBJ databases">
        <title>Widespread Adenine N6-methylation of Active Genes in Fungi.</title>
        <authorList>
            <consortium name="DOE Joint Genome Institute"/>
            <person name="Mondo S.J."/>
            <person name="Dannebaum R.O."/>
            <person name="Kuo R.C."/>
            <person name="Louie K.B."/>
            <person name="Bewick A.J."/>
            <person name="Labutti K."/>
            <person name="Haridas S."/>
            <person name="Kuo A."/>
            <person name="Salamov A."/>
            <person name="Ahrendt S.R."/>
            <person name="Lau R."/>
            <person name="Bowen B.P."/>
            <person name="Lipzen A."/>
            <person name="Sullivan W."/>
            <person name="Andreopoulos W.B."/>
            <person name="Clum A."/>
            <person name="Lindquist E."/>
            <person name="Daum C."/>
            <person name="Northen T.R."/>
            <person name="Ramamoorthy G."/>
            <person name="Schmitz R.J."/>
            <person name="Gryganskyi A."/>
            <person name="Culley D."/>
            <person name="Magnuson J."/>
            <person name="James T.Y."/>
            <person name="O'Malley M.A."/>
            <person name="Stajich J.E."/>
            <person name="Spatafora J.W."/>
            <person name="Visel A."/>
            <person name="Grigoriev I.V."/>
        </authorList>
    </citation>
    <scope>NUCLEOTIDE SEQUENCE [LARGE SCALE GENOMIC DNA]</scope>
    <source>
        <strain evidence="2 3">NRRL Y-17943</strain>
    </source>
</reference>
<proteinExistence type="predicted"/>
<comment type="caution">
    <text evidence="2">The sequence shown here is derived from an EMBL/GenBank/DDBJ whole genome shotgun (WGS) entry which is preliminary data.</text>
</comment>
<gene>
    <name evidence="2" type="ORF">BD324DRAFT_606505</name>
</gene>
<keyword evidence="3" id="KW-1185">Reference proteome</keyword>
<dbReference type="GO" id="GO:0016491">
    <property type="term" value="F:oxidoreductase activity"/>
    <property type="evidence" value="ECO:0007669"/>
    <property type="project" value="UniProtKB-KW"/>
</dbReference>
<organism evidence="2 3">
    <name type="scientific">Kockovaella imperatae</name>
    <dbReference type="NCBI Taxonomy" id="4999"/>
    <lineage>
        <taxon>Eukaryota</taxon>
        <taxon>Fungi</taxon>
        <taxon>Dikarya</taxon>
        <taxon>Basidiomycota</taxon>
        <taxon>Agaricomycotina</taxon>
        <taxon>Tremellomycetes</taxon>
        <taxon>Tremellales</taxon>
        <taxon>Cuniculitremaceae</taxon>
        <taxon>Kockovaella</taxon>
    </lineage>
</organism>
<accession>A0A1Y1URI0</accession>